<keyword evidence="1" id="KW-0805">Transcription regulation</keyword>
<evidence type="ECO:0000256" key="3">
    <source>
        <dbReference type="ARBA" id="ARBA00023163"/>
    </source>
</evidence>
<reference evidence="6" key="1">
    <citation type="journal article" date="2023" name="Int. J. Syst. Evol. Microbiol.">
        <title>Streptomyces meridianus sp. nov. isolated from brackish water of the Tagus estuary in Alcochete, Portugal.</title>
        <authorList>
            <person name="Santos J.D.N."/>
            <person name="Klimek D."/>
            <person name="Calusinska M."/>
            <person name="Lobo Da Cunha A."/>
            <person name="Catita J."/>
            <person name="Goncalves H."/>
            <person name="Gonzalez I."/>
            <person name="Reyes F."/>
            <person name="Lage O.M."/>
        </authorList>
    </citation>
    <scope>NUCLEOTIDE SEQUENCE</scope>
    <source>
        <strain evidence="6">MTZ3.1</strain>
    </source>
</reference>
<proteinExistence type="predicted"/>
<keyword evidence="2 4" id="KW-0238">DNA-binding</keyword>
<evidence type="ECO:0000313" key="6">
    <source>
        <dbReference type="EMBL" id="MCM2576518.1"/>
    </source>
</evidence>
<dbReference type="PRINTS" id="PR00455">
    <property type="entry name" value="HTHTETR"/>
</dbReference>
<dbReference type="InterPro" id="IPR001647">
    <property type="entry name" value="HTH_TetR"/>
</dbReference>
<evidence type="ECO:0000313" key="7">
    <source>
        <dbReference type="Proteomes" id="UP001167160"/>
    </source>
</evidence>
<dbReference type="InterPro" id="IPR009057">
    <property type="entry name" value="Homeodomain-like_sf"/>
</dbReference>
<dbReference type="Pfam" id="PF00440">
    <property type="entry name" value="TetR_N"/>
    <property type="match status" value="1"/>
</dbReference>
<name>A0ABT0X1W4_9ACTN</name>
<feature type="DNA-binding region" description="H-T-H motif" evidence="4">
    <location>
        <begin position="38"/>
        <end position="57"/>
    </location>
</feature>
<accession>A0ABT0X1W4</accession>
<dbReference type="Gene3D" id="1.10.10.60">
    <property type="entry name" value="Homeodomain-like"/>
    <property type="match status" value="1"/>
</dbReference>
<dbReference type="PANTHER" id="PTHR30055:SF234">
    <property type="entry name" value="HTH-TYPE TRANSCRIPTIONAL REGULATOR BETI"/>
    <property type="match status" value="1"/>
</dbReference>
<dbReference type="RefSeq" id="WP_251409548.1">
    <property type="nucleotide sequence ID" value="NZ_JAMQGM010000008.1"/>
</dbReference>
<dbReference type="Gene3D" id="1.10.357.10">
    <property type="entry name" value="Tetracycline Repressor, domain 2"/>
    <property type="match status" value="1"/>
</dbReference>
<keyword evidence="7" id="KW-1185">Reference proteome</keyword>
<evidence type="ECO:0000256" key="1">
    <source>
        <dbReference type="ARBA" id="ARBA00023015"/>
    </source>
</evidence>
<dbReference type="Proteomes" id="UP001167160">
    <property type="component" value="Unassembled WGS sequence"/>
</dbReference>
<organism evidence="6 7">
    <name type="scientific">Streptomyces meridianus</name>
    <dbReference type="NCBI Taxonomy" id="2938945"/>
    <lineage>
        <taxon>Bacteria</taxon>
        <taxon>Bacillati</taxon>
        <taxon>Actinomycetota</taxon>
        <taxon>Actinomycetes</taxon>
        <taxon>Kitasatosporales</taxon>
        <taxon>Streptomycetaceae</taxon>
        <taxon>Streptomyces</taxon>
    </lineage>
</organism>
<dbReference type="SUPFAM" id="SSF46689">
    <property type="entry name" value="Homeodomain-like"/>
    <property type="match status" value="1"/>
</dbReference>
<evidence type="ECO:0000259" key="5">
    <source>
        <dbReference type="PROSITE" id="PS50977"/>
    </source>
</evidence>
<dbReference type="PROSITE" id="PS50977">
    <property type="entry name" value="HTH_TETR_2"/>
    <property type="match status" value="1"/>
</dbReference>
<feature type="domain" description="HTH tetR-type" evidence="5">
    <location>
        <begin position="15"/>
        <end position="75"/>
    </location>
</feature>
<evidence type="ECO:0000256" key="4">
    <source>
        <dbReference type="PROSITE-ProRule" id="PRU00335"/>
    </source>
</evidence>
<dbReference type="InterPro" id="IPR050109">
    <property type="entry name" value="HTH-type_TetR-like_transc_reg"/>
</dbReference>
<dbReference type="EMBL" id="JAMQGM010000008">
    <property type="protein sequence ID" value="MCM2576518.1"/>
    <property type="molecule type" value="Genomic_DNA"/>
</dbReference>
<keyword evidence="3" id="KW-0804">Transcription</keyword>
<gene>
    <name evidence="6" type="ORF">M1E25_03960</name>
</gene>
<dbReference type="PANTHER" id="PTHR30055">
    <property type="entry name" value="HTH-TYPE TRANSCRIPTIONAL REGULATOR RUTR"/>
    <property type="match status" value="1"/>
</dbReference>
<protein>
    <submittedName>
        <fullName evidence="6">TetR/AcrR family transcriptional regulator</fullName>
    </submittedName>
</protein>
<comment type="caution">
    <text evidence="6">The sequence shown here is derived from an EMBL/GenBank/DDBJ whole genome shotgun (WGS) entry which is preliminary data.</text>
</comment>
<sequence>MADDGVPGLRAYKKRQTRQAIVTAANRLFAERGFDRVTISEVAAASGVAKMTVTNYFPRKEDLVLGLHDAFVTGPARTVAQRAVGESALAALREAYLLAVERHDPVIGFSDGPFARIVVGSPVLMARLREFHEQREDALAGVLMAETGAEPHDITPRAAAALLGGAHRALYQEVLRRSLGGERVEELAEAHAGSARRAFGLLEPSLGGYAVRRG</sequence>
<evidence type="ECO:0000256" key="2">
    <source>
        <dbReference type="ARBA" id="ARBA00023125"/>
    </source>
</evidence>